<dbReference type="PANTHER" id="PTHR38166">
    <property type="entry name" value="C2H2-TYPE DOMAIN-CONTAINING PROTEIN-RELATED"/>
    <property type="match status" value="1"/>
</dbReference>
<feature type="region of interest" description="Disordered" evidence="1">
    <location>
        <begin position="362"/>
        <end position="390"/>
    </location>
</feature>
<gene>
    <name evidence="2" type="ORF">BU16DRAFT_586871</name>
</gene>
<keyword evidence="3" id="KW-1185">Reference proteome</keyword>
<proteinExistence type="predicted"/>
<feature type="region of interest" description="Disordered" evidence="1">
    <location>
        <begin position="46"/>
        <end position="67"/>
    </location>
</feature>
<organism evidence="2 3">
    <name type="scientific">Lophium mytilinum</name>
    <dbReference type="NCBI Taxonomy" id="390894"/>
    <lineage>
        <taxon>Eukaryota</taxon>
        <taxon>Fungi</taxon>
        <taxon>Dikarya</taxon>
        <taxon>Ascomycota</taxon>
        <taxon>Pezizomycotina</taxon>
        <taxon>Dothideomycetes</taxon>
        <taxon>Pleosporomycetidae</taxon>
        <taxon>Mytilinidiales</taxon>
        <taxon>Mytilinidiaceae</taxon>
        <taxon>Lophium</taxon>
    </lineage>
</organism>
<dbReference type="PANTHER" id="PTHR38166:SF1">
    <property type="entry name" value="C2H2-TYPE DOMAIN-CONTAINING PROTEIN"/>
    <property type="match status" value="1"/>
</dbReference>
<feature type="region of interest" description="Disordered" evidence="1">
    <location>
        <begin position="106"/>
        <end position="187"/>
    </location>
</feature>
<feature type="compositionally biased region" description="Acidic residues" evidence="1">
    <location>
        <begin position="155"/>
        <end position="167"/>
    </location>
</feature>
<reference evidence="2" key="1">
    <citation type="journal article" date="2020" name="Stud. Mycol.">
        <title>101 Dothideomycetes genomes: a test case for predicting lifestyles and emergence of pathogens.</title>
        <authorList>
            <person name="Haridas S."/>
            <person name="Albert R."/>
            <person name="Binder M."/>
            <person name="Bloem J."/>
            <person name="Labutti K."/>
            <person name="Salamov A."/>
            <person name="Andreopoulos B."/>
            <person name="Baker S."/>
            <person name="Barry K."/>
            <person name="Bills G."/>
            <person name="Bluhm B."/>
            <person name="Cannon C."/>
            <person name="Castanera R."/>
            <person name="Culley D."/>
            <person name="Daum C."/>
            <person name="Ezra D."/>
            <person name="Gonzalez J."/>
            <person name="Henrissat B."/>
            <person name="Kuo A."/>
            <person name="Liang C."/>
            <person name="Lipzen A."/>
            <person name="Lutzoni F."/>
            <person name="Magnuson J."/>
            <person name="Mondo S."/>
            <person name="Nolan M."/>
            <person name="Ohm R."/>
            <person name="Pangilinan J."/>
            <person name="Park H.-J."/>
            <person name="Ramirez L."/>
            <person name="Alfaro M."/>
            <person name="Sun H."/>
            <person name="Tritt A."/>
            <person name="Yoshinaga Y."/>
            <person name="Zwiers L.-H."/>
            <person name="Turgeon B."/>
            <person name="Goodwin S."/>
            <person name="Spatafora J."/>
            <person name="Crous P."/>
            <person name="Grigoriev I."/>
        </authorList>
    </citation>
    <scope>NUCLEOTIDE SEQUENCE</scope>
    <source>
        <strain evidence="2">CBS 269.34</strain>
    </source>
</reference>
<protein>
    <recommendedName>
        <fullName evidence="4">C2H2-type domain-containing protein</fullName>
    </recommendedName>
</protein>
<feature type="compositionally biased region" description="Low complexity" evidence="1">
    <location>
        <begin position="46"/>
        <end position="63"/>
    </location>
</feature>
<dbReference type="EMBL" id="MU004202">
    <property type="protein sequence ID" value="KAF2488644.1"/>
    <property type="molecule type" value="Genomic_DNA"/>
</dbReference>
<feature type="compositionally biased region" description="Polar residues" evidence="1">
    <location>
        <begin position="109"/>
        <end position="144"/>
    </location>
</feature>
<evidence type="ECO:0000313" key="3">
    <source>
        <dbReference type="Proteomes" id="UP000799750"/>
    </source>
</evidence>
<feature type="compositionally biased region" description="Low complexity" evidence="1">
    <location>
        <begin position="371"/>
        <end position="385"/>
    </location>
</feature>
<sequence length="548" mass="60772">MPIKLDEHCTEKPAVQTETPVTYGQCRELDPDARSIPSAGVCLISSGNESSQVSGSSSTQVNSINKVSPARDAEINEAKELLDVATAKLRAGIVQELLDYASTCCVDSPESSGSNDTISSEQTTKSSDETSVTFWDNSAQTSMQKRSRDSHREEPGDDSDKSDDGDDDDRRRKKQKADIPGGEITGRRLKCPYHQREPGRYIRAACRGQGFADMAKLKDHLKRVHTQPLRCARCWEEMESDDAFTKHLQTDERCTKRVEPKDDRIKPQQLKLLDFKKAPYAQLKDTEKKWRMLYQVLFPQDKDIPPAFEHHGMTAGLEKLLAEALEEELTKELGPALHHIMSKIKDKIPMIIQKCKSRVFGGPSSQSVAYTPSSTSMTSPMPDMDANSDAERMSTSALPWESLQRSSSYQNSIVAGGELTQITYNGQMEPPPRPSDESFRGDGNTVFQISSNQLHCATSQSIPSFSERQNAPYTANHGLGALEYQTVPSAECTCKASERHTGGSVLPIETSNVQDRSSLASLPVIDEWEFPSDNTMSDFSQYLRDLGS</sequence>
<evidence type="ECO:0008006" key="4">
    <source>
        <dbReference type="Google" id="ProtNLM"/>
    </source>
</evidence>
<dbReference type="AlphaFoldDB" id="A0A6A6Q9G0"/>
<dbReference type="Proteomes" id="UP000799750">
    <property type="component" value="Unassembled WGS sequence"/>
</dbReference>
<dbReference type="OrthoDB" id="3799363at2759"/>
<evidence type="ECO:0000313" key="2">
    <source>
        <dbReference type="EMBL" id="KAF2488644.1"/>
    </source>
</evidence>
<accession>A0A6A6Q9G0</accession>
<name>A0A6A6Q9G0_9PEZI</name>
<evidence type="ECO:0000256" key="1">
    <source>
        <dbReference type="SAM" id="MobiDB-lite"/>
    </source>
</evidence>